<feature type="transmembrane region" description="Helical" evidence="1">
    <location>
        <begin position="47"/>
        <end position="63"/>
    </location>
</feature>
<gene>
    <name evidence="2" type="ORF">PlAlph_4550</name>
</gene>
<feature type="transmembrane region" description="Helical" evidence="1">
    <location>
        <begin position="16"/>
        <end position="40"/>
    </location>
</feature>
<accession>A0A6G8F2U3</accession>
<keyword evidence="1" id="KW-1133">Transmembrane helix</keyword>
<dbReference type="AlphaFoldDB" id="A0A6G8F2U3"/>
<sequence length="90" mass="9489">MLVVGVVVICTVFFEFLPAPVCVIVPGAALVAAIVILYYYSGLKNRCAILACLALLGAGYVIGDWAYTPWMFAAGSTGLMVCSIIRAVKV</sequence>
<organism evidence="2">
    <name type="scientific">uncultured Alphaproteobacteria bacterium</name>
    <dbReference type="NCBI Taxonomy" id="91750"/>
    <lineage>
        <taxon>Bacteria</taxon>
        <taxon>Pseudomonadati</taxon>
        <taxon>Pseudomonadota</taxon>
        <taxon>Alphaproteobacteria</taxon>
        <taxon>environmental samples</taxon>
    </lineage>
</organism>
<evidence type="ECO:0000256" key="1">
    <source>
        <dbReference type="SAM" id="Phobius"/>
    </source>
</evidence>
<proteinExistence type="predicted"/>
<evidence type="ECO:0000313" key="2">
    <source>
        <dbReference type="EMBL" id="QIM10563.1"/>
    </source>
</evidence>
<keyword evidence="1" id="KW-0812">Transmembrane</keyword>
<dbReference type="EMBL" id="MN990731">
    <property type="protein sequence ID" value="QIM10563.1"/>
    <property type="molecule type" value="Genomic_DNA"/>
</dbReference>
<keyword evidence="1" id="KW-0472">Membrane</keyword>
<reference evidence="2" key="1">
    <citation type="journal article" date="2020" name="J. ISSAAS">
        <title>Lactobacilli and other gastrointestinal microbiota of Peromyscus leucopus, reservoir host for agents of Lyme disease and other zoonoses in North America.</title>
        <authorList>
            <person name="Milovic A."/>
            <person name="Bassam K."/>
            <person name="Shao H."/>
            <person name="Chatzistamou I."/>
            <person name="Tufts D.M."/>
            <person name="Diuk-Wasser M."/>
            <person name="Barbour A.G."/>
        </authorList>
    </citation>
    <scope>NUCLEOTIDE SEQUENCE</scope>
    <source>
        <strain evidence="2">LL90</strain>
    </source>
</reference>
<name>A0A6G8F2U3_9PROT</name>
<protein>
    <submittedName>
        <fullName evidence="2">Uncharacterized protein</fullName>
    </submittedName>
</protein>